<feature type="transmembrane region" description="Helical" evidence="1">
    <location>
        <begin position="24"/>
        <end position="42"/>
    </location>
</feature>
<keyword evidence="1" id="KW-1133">Transmembrane helix</keyword>
<feature type="transmembrane region" description="Helical" evidence="1">
    <location>
        <begin position="72"/>
        <end position="94"/>
    </location>
</feature>
<accession>A0ABQ4P0H3</accession>
<feature type="transmembrane region" description="Helical" evidence="1">
    <location>
        <begin position="49"/>
        <end position="66"/>
    </location>
</feature>
<evidence type="ECO:0000313" key="2">
    <source>
        <dbReference type="EMBL" id="GIU40873.1"/>
    </source>
</evidence>
<protein>
    <submittedName>
        <fullName evidence="2">Uncharacterized protein</fullName>
    </submittedName>
</protein>
<evidence type="ECO:0000313" key="3">
    <source>
        <dbReference type="Proteomes" id="UP000773469"/>
    </source>
</evidence>
<keyword evidence="3" id="KW-1185">Reference proteome</keyword>
<dbReference type="Proteomes" id="UP000773469">
    <property type="component" value="Unassembled WGS sequence"/>
</dbReference>
<proteinExistence type="predicted"/>
<keyword evidence="1" id="KW-0472">Membrane</keyword>
<name>A0ABQ4P0H3_SHECO</name>
<reference evidence="2 3" key="1">
    <citation type="submission" date="2021-05" db="EMBL/GenBank/DDBJ databases">
        <title>Molecular characterization for Shewanella algae harboring chromosomal blaOXA-55-like strains isolated from clinical and environment sample.</title>
        <authorList>
            <person name="Ohama Y."/>
            <person name="Aoki K."/>
            <person name="Harada S."/>
            <person name="Moriya K."/>
            <person name="Ishii Y."/>
            <person name="Tateda K."/>
        </authorList>
    </citation>
    <scope>NUCLEOTIDE SEQUENCE [LARGE SCALE GENOMIC DNA]</scope>
    <source>
        <strain evidence="2 3">MBTL60-118</strain>
    </source>
</reference>
<organism evidence="2 3">
    <name type="scientific">Shewanella colwelliana</name>
    <name type="common">Alteromonas colwelliana</name>
    <dbReference type="NCBI Taxonomy" id="23"/>
    <lineage>
        <taxon>Bacteria</taxon>
        <taxon>Pseudomonadati</taxon>
        <taxon>Pseudomonadota</taxon>
        <taxon>Gammaproteobacteria</taxon>
        <taxon>Alteromonadales</taxon>
        <taxon>Shewanellaceae</taxon>
        <taxon>Shewanella</taxon>
    </lineage>
</organism>
<gene>
    <name evidence="2" type="ORF">TUM3794_19820</name>
</gene>
<comment type="caution">
    <text evidence="2">The sequence shown here is derived from an EMBL/GenBank/DDBJ whole genome shotgun (WGS) entry which is preliminary data.</text>
</comment>
<sequence length="98" mass="10909">MRKELEGECNKSAIKERRAQQYNAVMDAFCLITLLFGYVLYFEATKEELIIFIGLCGGNMLLGQLVENSSFSLSYLLKLALMAIASGAIFRFLASLAI</sequence>
<keyword evidence="1" id="KW-0812">Transmembrane</keyword>
<dbReference type="RefSeq" id="WP_220756866.1">
    <property type="nucleotide sequence ID" value="NZ_BPEU01000013.1"/>
</dbReference>
<evidence type="ECO:0000256" key="1">
    <source>
        <dbReference type="SAM" id="Phobius"/>
    </source>
</evidence>
<dbReference type="EMBL" id="BPEU01000013">
    <property type="protein sequence ID" value="GIU40873.1"/>
    <property type="molecule type" value="Genomic_DNA"/>
</dbReference>